<dbReference type="PANTHER" id="PTHR22957:SF27">
    <property type="entry name" value="TBC1 DOMAIN FAMILY MEMBER 13"/>
    <property type="match status" value="1"/>
</dbReference>
<sequence length="502" mass="54361">AEAEVFYCFSEVMQQQRDAFCKALDPTDAGVRGRLARLDALIRHHDEEIWMHLNSLGVEPQFYALRWLLLMLTQEFEMPDVLSLWDSFIADSGRPLPLLYYVCVAMIIWLKPALLAGDFTACMKLLQHLPSFDPKALLSSAMRLRADDLLGSRSTVRSAPTAVAEGVAERDLREMAPFQAVDSQPAKPFPPAGSPFTSSEGFASAHSEVPLRRGADWALGEARAWKVETQAANAHRSKWMMPKDSIDNSEAALGHLKRLAGVGVEHAYKGASVVSQYLSNSGLAQGLASNITSFFSSEPGASSPTLSVAPSGKSSTAEVRHSAASDIGELSSPTVRRGQTRDLHPAGYGSSAAVAAVKKGRREDSPPTLIEYSSSPQTRIASGEAKHSPGAQPSFSRLEPPIPEDLWIADPPPFTGERRLDSDEPLSTPRSTDTNESNSSSGNEPDRNARCQPLKLKKGCAVRRVNIPAIAVSDIFIGLWGSSWGFAEWVETSLELTDSGGF</sequence>
<accession>A0A6P6S2G4</accession>
<feature type="region of interest" description="Disordered" evidence="1">
    <location>
        <begin position="182"/>
        <end position="201"/>
    </location>
</feature>
<gene>
    <name evidence="4" type="primary">LOC34623573</name>
</gene>
<dbReference type="GeneID" id="34623573"/>
<feature type="region of interest" description="Disordered" evidence="1">
    <location>
        <begin position="299"/>
        <end position="451"/>
    </location>
</feature>
<feature type="domain" description="Rab-GAP TBC" evidence="2">
    <location>
        <begin position="1"/>
        <end position="92"/>
    </location>
</feature>
<dbReference type="Proteomes" id="UP000515125">
    <property type="component" value="Unplaced"/>
</dbReference>
<feature type="compositionally biased region" description="Polar residues" evidence="1">
    <location>
        <begin position="299"/>
        <end position="317"/>
    </location>
</feature>
<dbReference type="InterPro" id="IPR035969">
    <property type="entry name" value="Rab-GAP_TBC_sf"/>
</dbReference>
<evidence type="ECO:0000259" key="2">
    <source>
        <dbReference type="PROSITE" id="PS50086"/>
    </source>
</evidence>
<dbReference type="GO" id="GO:0006886">
    <property type="term" value="P:intracellular protein transport"/>
    <property type="evidence" value="ECO:0007669"/>
    <property type="project" value="TreeGrafter"/>
</dbReference>
<dbReference type="FunFam" id="1.10.472.80:FF:000048">
    <property type="entry name" value="TBC domain containing protein"/>
    <property type="match status" value="1"/>
</dbReference>
<dbReference type="Gene3D" id="1.10.472.80">
    <property type="entry name" value="Ypt/Rab-GAP domain of gyp1p, domain 3"/>
    <property type="match status" value="1"/>
</dbReference>
<feature type="non-terminal residue" evidence="4">
    <location>
        <position position="1"/>
    </location>
</feature>
<dbReference type="OrthoDB" id="10263206at2759"/>
<dbReference type="PANTHER" id="PTHR22957">
    <property type="entry name" value="TBC1 DOMAIN FAMILY MEMBER GTPASE-ACTIVATING PROTEIN"/>
    <property type="match status" value="1"/>
</dbReference>
<keyword evidence="3" id="KW-1185">Reference proteome</keyword>
<dbReference type="RefSeq" id="XP_026194346.1">
    <property type="nucleotide sequence ID" value="XM_026338561.1"/>
</dbReference>
<feature type="compositionally biased region" description="Polar residues" evidence="1">
    <location>
        <begin position="371"/>
        <end position="380"/>
    </location>
</feature>
<proteinExistence type="predicted"/>
<name>A0A6P6S2G4_9EIME</name>
<organism evidence="3 4">
    <name type="scientific">Cyclospora cayetanensis</name>
    <dbReference type="NCBI Taxonomy" id="88456"/>
    <lineage>
        <taxon>Eukaryota</taxon>
        <taxon>Sar</taxon>
        <taxon>Alveolata</taxon>
        <taxon>Apicomplexa</taxon>
        <taxon>Conoidasida</taxon>
        <taxon>Coccidia</taxon>
        <taxon>Eucoccidiorida</taxon>
        <taxon>Eimeriorina</taxon>
        <taxon>Eimeriidae</taxon>
        <taxon>Cyclospora</taxon>
    </lineage>
</organism>
<protein>
    <submittedName>
        <fullName evidence="4">Uncharacterized protein LOC34623573</fullName>
    </submittedName>
</protein>
<reference evidence="4" key="1">
    <citation type="submission" date="2025-08" db="UniProtKB">
        <authorList>
            <consortium name="RefSeq"/>
        </authorList>
    </citation>
    <scope>IDENTIFICATION</scope>
</reference>
<feature type="compositionally biased region" description="Polar residues" evidence="1">
    <location>
        <begin position="428"/>
        <end position="443"/>
    </location>
</feature>
<dbReference type="SUPFAM" id="SSF47923">
    <property type="entry name" value="Ypt/Rab-GAP domain of gyp1p"/>
    <property type="match status" value="1"/>
</dbReference>
<dbReference type="InterPro" id="IPR000195">
    <property type="entry name" value="Rab-GAP-TBC_dom"/>
</dbReference>
<dbReference type="GO" id="GO:0005096">
    <property type="term" value="F:GTPase activator activity"/>
    <property type="evidence" value="ECO:0007669"/>
    <property type="project" value="TreeGrafter"/>
</dbReference>
<evidence type="ECO:0000313" key="4">
    <source>
        <dbReference type="RefSeq" id="XP_026194346.1"/>
    </source>
</evidence>
<evidence type="ECO:0000313" key="3">
    <source>
        <dbReference type="Proteomes" id="UP000515125"/>
    </source>
</evidence>
<evidence type="ECO:0000256" key="1">
    <source>
        <dbReference type="SAM" id="MobiDB-lite"/>
    </source>
</evidence>
<dbReference type="PROSITE" id="PS50086">
    <property type="entry name" value="TBC_RABGAP"/>
    <property type="match status" value="1"/>
</dbReference>
<dbReference type="AlphaFoldDB" id="A0A6P6S2G4"/>
<dbReference type="Pfam" id="PF00566">
    <property type="entry name" value="RabGAP-TBC"/>
    <property type="match status" value="1"/>
</dbReference>